<reference evidence="2 3" key="1">
    <citation type="submission" date="2017-06" db="EMBL/GenBank/DDBJ databases">
        <title>Comparative genomic analysis of Ambrosia Fusariam Clade fungi.</title>
        <authorList>
            <person name="Stajich J.E."/>
            <person name="Carrillo J."/>
            <person name="Kijimoto T."/>
            <person name="Eskalen A."/>
            <person name="O'Donnell K."/>
            <person name="Kasson M."/>
        </authorList>
    </citation>
    <scope>NUCLEOTIDE SEQUENCE [LARGE SCALE GENOMIC DNA]</scope>
    <source>
        <strain evidence="2">UCR3666</strain>
    </source>
</reference>
<evidence type="ECO:0000256" key="1">
    <source>
        <dbReference type="SAM" id="MobiDB-lite"/>
    </source>
</evidence>
<keyword evidence="3" id="KW-1185">Reference proteome</keyword>
<feature type="region of interest" description="Disordered" evidence="1">
    <location>
        <begin position="285"/>
        <end position="308"/>
    </location>
</feature>
<feature type="compositionally biased region" description="Low complexity" evidence="1">
    <location>
        <begin position="285"/>
        <end position="297"/>
    </location>
</feature>
<dbReference type="Proteomes" id="UP000277212">
    <property type="component" value="Unassembled WGS sequence"/>
</dbReference>
<dbReference type="OrthoDB" id="1896086at2759"/>
<evidence type="ECO:0000313" key="3">
    <source>
        <dbReference type="Proteomes" id="UP000277212"/>
    </source>
</evidence>
<name>A0A3M2RQD4_9HYPO</name>
<comment type="caution">
    <text evidence="2">The sequence shown here is derived from an EMBL/GenBank/DDBJ whole genome shotgun (WGS) entry which is preliminary data.</text>
</comment>
<proteinExistence type="predicted"/>
<protein>
    <submittedName>
        <fullName evidence="2">Uncharacterized protein</fullName>
    </submittedName>
</protein>
<organism evidence="2 3">
    <name type="scientific">Fusarium kuroshium</name>
    <dbReference type="NCBI Taxonomy" id="2010991"/>
    <lineage>
        <taxon>Eukaryota</taxon>
        <taxon>Fungi</taxon>
        <taxon>Dikarya</taxon>
        <taxon>Ascomycota</taxon>
        <taxon>Pezizomycotina</taxon>
        <taxon>Sordariomycetes</taxon>
        <taxon>Hypocreomycetidae</taxon>
        <taxon>Hypocreales</taxon>
        <taxon>Nectriaceae</taxon>
        <taxon>Fusarium</taxon>
        <taxon>Fusarium solani species complex</taxon>
    </lineage>
</organism>
<accession>A0A3M2RQD4</accession>
<evidence type="ECO:0000313" key="2">
    <source>
        <dbReference type="EMBL" id="RMJ07409.1"/>
    </source>
</evidence>
<dbReference type="STRING" id="2010991.A0A3M2RQD4"/>
<sequence length="308" mass="33654">MSILENDGRICLPATDFVDYSHVDLDMARAFLVDFGLTMVEDRGHEVYFGGYGAEPSISYMSLAVGLRSRSASKARTHHLLRLPPTATPDKPDPSTAKSSGCTLMKPPDCTRTVSFISVGSGYSSTVFGECSYAMSCATGKQSTTTTVIDVQGQADNTFDNPEEEWADESGDSDQSSFDFFETWCDELGISFDSINNVKAECEGDEAQMNSIRLARAILDFCSELNRDKDKELFIEIHSGGREEQKRPIAESIRQCAISYPFSVPEKGKVDAGCGTYSYKIMPFTKPTPTSSKPAEPSKTDYTGPSEG</sequence>
<gene>
    <name evidence="2" type="ORF">CDV36_012986</name>
</gene>
<dbReference type="AlphaFoldDB" id="A0A3M2RQD4"/>
<dbReference type="EMBL" id="NKUJ01000343">
    <property type="protein sequence ID" value="RMJ07409.1"/>
    <property type="molecule type" value="Genomic_DNA"/>
</dbReference>